<sequence>MNIHTNNRIAPDHTQPLAQFPETTSVGVQDGPLAVISAALKAARRHKYAVAIWVLFCIGCAALYAVTATPSYTATAVLLLEPRRPAGSGSSDGALMPSLDVGRAESELQVLRSERLLANVFNSLQLANNPEFGPPDAESPREPGSSASELSGLRTAPPSTSAILQQRKFETFAERFNVRRVGQSYVVEVSYTSQDPNLARRVANAAVSAYLLQSIAAKADAAKNGAEFLQGRVNALASQARSAAAAVTEGTLPDAPTPDADARVIGAALQPLKPSAPRKTLILGLGAMIGLVGGLLAVALLQAFDRRIRTPQDLAQRAGLPCLAVMPEVVRKTADGRRETVDLRNVNAPWFLNVKFSTGVRDLRTSIQLALSARGHESDCVIALVGCTPRTGTTLIGLSLARLLQEGGRTARLIDTNIHGAGTFFLTPDAKAGVGASLADLIINPSHLALAKFVDFGGVSVLPSRSPYTAVGTGVSLSSSIFQSVIDQMRRGGYVILDLPPLSVSAESRVAARRADVVVIVAEAGRTTVDELSDAVNGLIGAGANVIGAVLNRA</sequence>
<evidence type="ECO:0000313" key="9">
    <source>
        <dbReference type="EMBL" id="MEE7494134.1"/>
    </source>
</evidence>
<evidence type="ECO:0000259" key="8">
    <source>
        <dbReference type="Pfam" id="PF02706"/>
    </source>
</evidence>
<evidence type="ECO:0000256" key="2">
    <source>
        <dbReference type="ARBA" id="ARBA00022475"/>
    </source>
</evidence>
<gene>
    <name evidence="9" type="ORF">MOTC310_28430</name>
</gene>
<dbReference type="PANTHER" id="PTHR32309">
    <property type="entry name" value="TYROSINE-PROTEIN KINASE"/>
    <property type="match status" value="1"/>
</dbReference>
<dbReference type="Gene3D" id="3.40.50.300">
    <property type="entry name" value="P-loop containing nucleotide triphosphate hydrolases"/>
    <property type="match status" value="1"/>
</dbReference>
<protein>
    <submittedName>
        <fullName evidence="9">Lipopolysaccharide biosynthesis protein</fullName>
    </submittedName>
</protein>
<dbReference type="InterPro" id="IPR027417">
    <property type="entry name" value="P-loop_NTPase"/>
</dbReference>
<dbReference type="EMBL" id="MLCA01000015">
    <property type="protein sequence ID" value="MEE7494134.1"/>
    <property type="molecule type" value="Genomic_DNA"/>
</dbReference>
<feature type="region of interest" description="Disordered" evidence="6">
    <location>
        <begin position="129"/>
        <end position="157"/>
    </location>
</feature>
<keyword evidence="5 7" id="KW-0472">Membrane</keyword>
<dbReference type="Proteomes" id="UP001355206">
    <property type="component" value="Unassembled WGS sequence"/>
</dbReference>
<comment type="caution">
    <text evidence="9">The sequence shown here is derived from an EMBL/GenBank/DDBJ whole genome shotgun (WGS) entry which is preliminary data.</text>
</comment>
<reference evidence="9 10" key="1">
    <citation type="journal article" date="2012" name="Genet. Mol. Biol.">
        <title>Analysis of 16S rRNA and mxaF genes revealing insights into Methylobacterium niche-specific plant association.</title>
        <authorList>
            <person name="Dourado M.N."/>
            <person name="Andreote F.D."/>
            <person name="Dini-Andreote F."/>
            <person name="Conti R."/>
            <person name="Araujo J.M."/>
            <person name="Araujo W.L."/>
        </authorList>
    </citation>
    <scope>NUCLEOTIDE SEQUENCE [LARGE SCALE GENOMIC DNA]</scope>
    <source>
        <strain evidence="9 10">TC3-10</strain>
    </source>
</reference>
<name>A0ABU7TXT1_9HYPH</name>
<feature type="transmembrane region" description="Helical" evidence="7">
    <location>
        <begin position="48"/>
        <end position="66"/>
    </location>
</feature>
<evidence type="ECO:0000256" key="4">
    <source>
        <dbReference type="ARBA" id="ARBA00022989"/>
    </source>
</evidence>
<dbReference type="SUPFAM" id="SSF52540">
    <property type="entry name" value="P-loop containing nucleoside triphosphate hydrolases"/>
    <property type="match status" value="1"/>
</dbReference>
<evidence type="ECO:0000256" key="6">
    <source>
        <dbReference type="SAM" id="MobiDB-lite"/>
    </source>
</evidence>
<keyword evidence="4 7" id="KW-1133">Transmembrane helix</keyword>
<keyword evidence="10" id="KW-1185">Reference proteome</keyword>
<accession>A0ABU7TXT1</accession>
<keyword evidence="2" id="KW-1003">Cell membrane</keyword>
<evidence type="ECO:0000256" key="5">
    <source>
        <dbReference type="ARBA" id="ARBA00023136"/>
    </source>
</evidence>
<dbReference type="Pfam" id="PF02706">
    <property type="entry name" value="Wzz"/>
    <property type="match status" value="1"/>
</dbReference>
<evidence type="ECO:0000256" key="1">
    <source>
        <dbReference type="ARBA" id="ARBA00004651"/>
    </source>
</evidence>
<feature type="transmembrane region" description="Helical" evidence="7">
    <location>
        <begin position="281"/>
        <end position="301"/>
    </location>
</feature>
<evidence type="ECO:0000256" key="3">
    <source>
        <dbReference type="ARBA" id="ARBA00022692"/>
    </source>
</evidence>
<evidence type="ECO:0000256" key="7">
    <source>
        <dbReference type="SAM" id="Phobius"/>
    </source>
</evidence>
<proteinExistence type="predicted"/>
<dbReference type="InterPro" id="IPR050445">
    <property type="entry name" value="Bact_polysacc_biosynth/exp"/>
</dbReference>
<dbReference type="RefSeq" id="WP_331304200.1">
    <property type="nucleotide sequence ID" value="NZ_MLCA01000015.1"/>
</dbReference>
<feature type="domain" description="Polysaccharide chain length determinant N-terminal" evidence="8">
    <location>
        <begin position="43"/>
        <end position="123"/>
    </location>
</feature>
<keyword evidence="3 7" id="KW-0812">Transmembrane</keyword>
<dbReference type="InterPro" id="IPR003856">
    <property type="entry name" value="LPS_length_determ_N"/>
</dbReference>
<organism evidence="9 10">
    <name type="scientific">Methylobacterium oryzae</name>
    <dbReference type="NCBI Taxonomy" id="334852"/>
    <lineage>
        <taxon>Bacteria</taxon>
        <taxon>Pseudomonadati</taxon>
        <taxon>Pseudomonadota</taxon>
        <taxon>Alphaproteobacteria</taxon>
        <taxon>Hyphomicrobiales</taxon>
        <taxon>Methylobacteriaceae</taxon>
        <taxon>Methylobacterium</taxon>
    </lineage>
</organism>
<evidence type="ECO:0000313" key="10">
    <source>
        <dbReference type="Proteomes" id="UP001355206"/>
    </source>
</evidence>
<dbReference type="PANTHER" id="PTHR32309:SF13">
    <property type="entry name" value="FERRIC ENTEROBACTIN TRANSPORT PROTEIN FEPE"/>
    <property type="match status" value="1"/>
</dbReference>
<comment type="subcellular location">
    <subcellularLocation>
        <location evidence="1">Cell membrane</location>
        <topology evidence="1">Multi-pass membrane protein</topology>
    </subcellularLocation>
</comment>